<evidence type="ECO:0000313" key="2">
    <source>
        <dbReference type="EMBL" id="CAF1859076.1"/>
    </source>
</evidence>
<reference evidence="3 4" key="1">
    <citation type="journal article" date="2014" name="Science">
        <title>Plant genetics. Early allopolyploid evolution in the post-Neolithic Brassica napus oilseed genome.</title>
        <authorList>
            <person name="Chalhoub B."/>
            <person name="Denoeud F."/>
            <person name="Liu S."/>
            <person name="Parkin I.A."/>
            <person name="Tang H."/>
            <person name="Wang X."/>
            <person name="Chiquet J."/>
            <person name="Belcram H."/>
            <person name="Tong C."/>
            <person name="Samans B."/>
            <person name="Correa M."/>
            <person name="Da Silva C."/>
            <person name="Just J."/>
            <person name="Falentin C."/>
            <person name="Koh C.S."/>
            <person name="Le Clainche I."/>
            <person name="Bernard M."/>
            <person name="Bento P."/>
            <person name="Noel B."/>
            <person name="Labadie K."/>
            <person name="Alberti A."/>
            <person name="Charles M."/>
            <person name="Arnaud D."/>
            <person name="Guo H."/>
            <person name="Daviaud C."/>
            <person name="Alamery S."/>
            <person name="Jabbari K."/>
            <person name="Zhao M."/>
            <person name="Edger P.P."/>
            <person name="Chelaifa H."/>
            <person name="Tack D."/>
            <person name="Lassalle G."/>
            <person name="Mestiri I."/>
            <person name="Schnel N."/>
            <person name="Le Paslier M.C."/>
            <person name="Fan G."/>
            <person name="Renault V."/>
            <person name="Bayer P.E."/>
            <person name="Golicz A.A."/>
            <person name="Manoli S."/>
            <person name="Lee T.H."/>
            <person name="Thi V.H."/>
            <person name="Chalabi S."/>
            <person name="Hu Q."/>
            <person name="Fan C."/>
            <person name="Tollenaere R."/>
            <person name="Lu Y."/>
            <person name="Battail C."/>
            <person name="Shen J."/>
            <person name="Sidebottom C.H."/>
            <person name="Wang X."/>
            <person name="Canaguier A."/>
            <person name="Chauveau A."/>
            <person name="Berard A."/>
            <person name="Deniot G."/>
            <person name="Guan M."/>
            <person name="Liu Z."/>
            <person name="Sun F."/>
            <person name="Lim Y.P."/>
            <person name="Lyons E."/>
            <person name="Town C.D."/>
            <person name="Bancroft I."/>
            <person name="Wang X."/>
            <person name="Meng J."/>
            <person name="Ma J."/>
            <person name="Pires J.C."/>
            <person name="King G.J."/>
            <person name="Brunel D."/>
            <person name="Delourme R."/>
            <person name="Renard M."/>
            <person name="Aury J.M."/>
            <person name="Adams K.L."/>
            <person name="Batley J."/>
            <person name="Snowdon R.J."/>
            <person name="Tost J."/>
            <person name="Edwards D."/>
            <person name="Zhou Y."/>
            <person name="Hua W."/>
            <person name="Sharpe A.G."/>
            <person name="Paterson A.H."/>
            <person name="Guan C."/>
            <person name="Wincker P."/>
        </authorList>
    </citation>
    <scope>NUCLEOTIDE SEQUENCE [LARGE SCALE GENOMIC DNA]</scope>
    <source>
        <strain evidence="4">cv. Darmor-bzh</strain>
    </source>
</reference>
<reference evidence="2" key="3">
    <citation type="submission" date="2021-01" db="EMBL/GenBank/DDBJ databases">
        <authorList>
            <consortium name="Genoscope - CEA"/>
            <person name="William W."/>
        </authorList>
    </citation>
    <scope>NUCLEOTIDE SEQUENCE</scope>
</reference>
<keyword evidence="4" id="KW-1185">Reference proteome</keyword>
<dbReference type="AlphaFoldDB" id="A0A078HGF3"/>
<protein>
    <submittedName>
        <fullName evidence="2">(rape) hypothetical protein</fullName>
    </submittedName>
    <submittedName>
        <fullName evidence="3">BnaC04g32290D protein</fullName>
    </submittedName>
</protein>
<reference evidence="3" key="2">
    <citation type="submission" date="2014-06" db="EMBL/GenBank/DDBJ databases">
        <authorList>
            <person name="Genoscope - CEA"/>
        </authorList>
    </citation>
    <scope>NUCLEOTIDE SEQUENCE</scope>
</reference>
<sequence>MYSVTYLDEILGDLPSETWRLKPRLRGSLAQDKIPGSRKRTSLTNSMNSDGHHLSPPIRRRHNPRLLVGRSVVGEVWLLSVFQPSSTPPPHQPGHNCATPIETDSNSPINSQYNAWHFQSHFLRPKFLNPLPIPVTTPHQTMFHSVNPLPILVTTLHLTTPRLTKSPHFTPAFALFTQPAIRLIFSSFNLTMPNKSHC</sequence>
<accession>A0A078HGF3</accession>
<gene>
    <name evidence="3" type="primary">BnaC04g32290D</name>
    <name evidence="2" type="ORF">DARMORV10_C04P46980.1</name>
    <name evidence="3" type="ORF">GSBRNA2T00062682001</name>
</gene>
<dbReference type="Proteomes" id="UP001295469">
    <property type="component" value="Chromosome C04"/>
</dbReference>
<evidence type="ECO:0000256" key="1">
    <source>
        <dbReference type="SAM" id="MobiDB-lite"/>
    </source>
</evidence>
<dbReference type="Gramene" id="CDY36836">
    <property type="protein sequence ID" value="CDY36836"/>
    <property type="gene ID" value="GSBRNA2T00062682001"/>
</dbReference>
<dbReference type="PaxDb" id="3708-A0A078HGF3"/>
<dbReference type="EMBL" id="HG994368">
    <property type="protein sequence ID" value="CAF1859076.1"/>
    <property type="molecule type" value="Genomic_DNA"/>
</dbReference>
<evidence type="ECO:0000313" key="4">
    <source>
        <dbReference type="Proteomes" id="UP000028999"/>
    </source>
</evidence>
<dbReference type="Proteomes" id="UP000028999">
    <property type="component" value="Unassembled WGS sequence"/>
</dbReference>
<organism evidence="3 4">
    <name type="scientific">Brassica napus</name>
    <name type="common">Rape</name>
    <dbReference type="NCBI Taxonomy" id="3708"/>
    <lineage>
        <taxon>Eukaryota</taxon>
        <taxon>Viridiplantae</taxon>
        <taxon>Streptophyta</taxon>
        <taxon>Embryophyta</taxon>
        <taxon>Tracheophyta</taxon>
        <taxon>Spermatophyta</taxon>
        <taxon>Magnoliopsida</taxon>
        <taxon>eudicotyledons</taxon>
        <taxon>Gunneridae</taxon>
        <taxon>Pentapetalae</taxon>
        <taxon>rosids</taxon>
        <taxon>malvids</taxon>
        <taxon>Brassicales</taxon>
        <taxon>Brassicaceae</taxon>
        <taxon>Brassiceae</taxon>
        <taxon>Brassica</taxon>
    </lineage>
</organism>
<name>A0A078HGF3_BRANA</name>
<feature type="region of interest" description="Disordered" evidence="1">
    <location>
        <begin position="30"/>
        <end position="60"/>
    </location>
</feature>
<proteinExistence type="predicted"/>
<evidence type="ECO:0000313" key="3">
    <source>
        <dbReference type="EMBL" id="CDY36836.1"/>
    </source>
</evidence>
<dbReference type="EMBL" id="LK032384">
    <property type="protein sequence ID" value="CDY36836.1"/>
    <property type="molecule type" value="Genomic_DNA"/>
</dbReference>